<evidence type="ECO:0000313" key="8">
    <source>
        <dbReference type="Proteomes" id="UP001254257"/>
    </source>
</evidence>
<dbReference type="Proteomes" id="UP001254257">
    <property type="component" value="Unassembled WGS sequence"/>
</dbReference>
<dbReference type="InterPro" id="IPR002491">
    <property type="entry name" value="ABC_transptr_periplasmic_BD"/>
</dbReference>
<protein>
    <submittedName>
        <fullName evidence="7">ABC transporter substrate-binding protein</fullName>
    </submittedName>
</protein>
<dbReference type="PANTHER" id="PTHR30532:SF1">
    <property type="entry name" value="IRON(3+)-HYDROXAMATE-BINDING PROTEIN FHUD"/>
    <property type="match status" value="1"/>
</dbReference>
<dbReference type="PANTHER" id="PTHR30532">
    <property type="entry name" value="IRON III DICITRATE-BINDING PERIPLASMIC PROTEIN"/>
    <property type="match status" value="1"/>
</dbReference>
<dbReference type="SUPFAM" id="SSF53807">
    <property type="entry name" value="Helical backbone' metal receptor"/>
    <property type="match status" value="1"/>
</dbReference>
<keyword evidence="8" id="KW-1185">Reference proteome</keyword>
<accession>A0ABU3S175</accession>
<evidence type="ECO:0000256" key="4">
    <source>
        <dbReference type="ARBA" id="ARBA00022496"/>
    </source>
</evidence>
<dbReference type="PRINTS" id="PR01715">
    <property type="entry name" value="FERRIBNDNGPP"/>
</dbReference>
<feature type="domain" description="Fe/B12 periplasmic-binding" evidence="6">
    <location>
        <begin position="1"/>
        <end position="265"/>
    </location>
</feature>
<evidence type="ECO:0000256" key="2">
    <source>
        <dbReference type="ARBA" id="ARBA00008814"/>
    </source>
</evidence>
<dbReference type="InterPro" id="IPR051313">
    <property type="entry name" value="Bact_iron-sidero_bind"/>
</dbReference>
<keyword evidence="3" id="KW-0813">Transport</keyword>
<sequence length="265" mass="27928">MASIAWLGAENALALGVTPVGVADAGYYRERMVSPRLPEAVPDLGPFWEPNLERLFALRPDLVLVDAWSVIDGAKLARIAPVERVPAYPQGTGGWDFATGTLRRLGSVLQREAQARLVVAEAEQRIAALRQRVDAAGPLPAYVGLIARTGRNITLYGGSGLIGGVLERLGLRNAHPGPFSGVGTVTVGLDALAREPEAMILCIDLATASGGFARTVAGNALWRSLPSVRRGRVGLLSGFYPFGGLGSALHFAEQAVRVLESSARG</sequence>
<reference evidence="7 8" key="1">
    <citation type="submission" date="2023-09" db="EMBL/GenBank/DDBJ databases">
        <title>Whole genome shotgun sequencing (WGS) of Bosea sp. ZW T0_25, isolated from stored onions (Allium cepa).</title>
        <authorList>
            <person name="Stoll D.A."/>
            <person name="Huch M."/>
        </authorList>
    </citation>
    <scope>NUCLEOTIDE SEQUENCE [LARGE SCALE GENOMIC DNA]</scope>
    <source>
        <strain evidence="7 8">ZW T0_25</strain>
    </source>
</reference>
<keyword evidence="4" id="KW-0408">Iron</keyword>
<comment type="caution">
    <text evidence="7">The sequence shown here is derived from an EMBL/GenBank/DDBJ whole genome shotgun (WGS) entry which is preliminary data.</text>
</comment>
<comment type="subcellular location">
    <subcellularLocation>
        <location evidence="1">Cell envelope</location>
    </subcellularLocation>
</comment>
<organism evidence="7 8">
    <name type="scientific">Bosea rubneri</name>
    <dbReference type="NCBI Taxonomy" id="3075434"/>
    <lineage>
        <taxon>Bacteria</taxon>
        <taxon>Pseudomonadati</taxon>
        <taxon>Pseudomonadota</taxon>
        <taxon>Alphaproteobacteria</taxon>
        <taxon>Hyphomicrobiales</taxon>
        <taxon>Boseaceae</taxon>
        <taxon>Bosea</taxon>
    </lineage>
</organism>
<dbReference type="RefSeq" id="WP_316016486.1">
    <property type="nucleotide sequence ID" value="NZ_JAWDID010000002.1"/>
</dbReference>
<keyword evidence="4" id="KW-0406">Ion transport</keyword>
<keyword evidence="5" id="KW-0732">Signal</keyword>
<evidence type="ECO:0000256" key="5">
    <source>
        <dbReference type="ARBA" id="ARBA00022729"/>
    </source>
</evidence>
<dbReference type="Pfam" id="PF01497">
    <property type="entry name" value="Peripla_BP_2"/>
    <property type="match status" value="1"/>
</dbReference>
<dbReference type="EMBL" id="JAWDID010000002">
    <property type="protein sequence ID" value="MDU0338538.1"/>
    <property type="molecule type" value="Genomic_DNA"/>
</dbReference>
<gene>
    <name evidence="7" type="ORF">RKE40_01520</name>
</gene>
<evidence type="ECO:0000259" key="6">
    <source>
        <dbReference type="PROSITE" id="PS50983"/>
    </source>
</evidence>
<dbReference type="Gene3D" id="3.40.50.1980">
    <property type="entry name" value="Nitrogenase molybdenum iron protein domain"/>
    <property type="match status" value="2"/>
</dbReference>
<proteinExistence type="inferred from homology"/>
<dbReference type="PROSITE" id="PS50983">
    <property type="entry name" value="FE_B12_PBP"/>
    <property type="match status" value="1"/>
</dbReference>
<keyword evidence="4" id="KW-0410">Iron transport</keyword>
<evidence type="ECO:0000256" key="3">
    <source>
        <dbReference type="ARBA" id="ARBA00022448"/>
    </source>
</evidence>
<name>A0ABU3S175_9HYPH</name>
<evidence type="ECO:0000313" key="7">
    <source>
        <dbReference type="EMBL" id="MDU0338538.1"/>
    </source>
</evidence>
<evidence type="ECO:0000256" key="1">
    <source>
        <dbReference type="ARBA" id="ARBA00004196"/>
    </source>
</evidence>
<comment type="similarity">
    <text evidence="2">Belongs to the bacterial solute-binding protein 8 family.</text>
</comment>